<keyword evidence="5 6" id="KW-0472">Membrane</keyword>
<dbReference type="EMBL" id="JEMT01025905">
    <property type="protein sequence ID" value="EXX60505.1"/>
    <property type="molecule type" value="Genomic_DNA"/>
</dbReference>
<dbReference type="InterPro" id="IPR004345">
    <property type="entry name" value="TB2_DP1_HVA22"/>
</dbReference>
<dbReference type="AlphaFoldDB" id="A0A015J1B3"/>
<gene>
    <name evidence="7" type="ORF">RirG_179310</name>
</gene>
<feature type="transmembrane region" description="Helical" evidence="6">
    <location>
        <begin position="84"/>
        <end position="102"/>
    </location>
</feature>
<evidence type="ECO:0000313" key="8">
    <source>
        <dbReference type="Proteomes" id="UP000022910"/>
    </source>
</evidence>
<comment type="caution">
    <text evidence="7">The sequence shown here is derived from an EMBL/GenBank/DDBJ whole genome shotgun (WGS) entry which is preliminary data.</text>
</comment>
<evidence type="ECO:0000256" key="4">
    <source>
        <dbReference type="ARBA" id="ARBA00022989"/>
    </source>
</evidence>
<keyword evidence="4 6" id="KW-1133">Transmembrane helix</keyword>
<sequence>MFGDNYCQILSAGFILVLCCEKLYMNTAAMSFVGKVLNNIFFLAYTSFKAIESTEKSDDTQWLTYWTVFGFLNIIEFFSDTILYWIPFYYLFKTVFFLWLFLPPFKGAQVLYAKFLRPFLIAYQGDVDSSLNKLKSKVNEATKEAMNSVVDSVSSDRSDKTE</sequence>
<accession>A0A015J1B3</accession>
<comment type="similarity">
    <text evidence="2 6">Belongs to the DP1 family.</text>
</comment>
<dbReference type="GO" id="GO:0016020">
    <property type="term" value="C:membrane"/>
    <property type="evidence" value="ECO:0007669"/>
    <property type="project" value="UniProtKB-SubCell"/>
</dbReference>
<dbReference type="PANTHER" id="PTHR12300:SF161">
    <property type="entry name" value="RECEPTOR EXPRESSION-ENHANCING PROTEIN"/>
    <property type="match status" value="1"/>
</dbReference>
<protein>
    <recommendedName>
        <fullName evidence="6">Protein YOP1</fullName>
    </recommendedName>
</protein>
<reference evidence="7 8" key="1">
    <citation type="submission" date="2014-02" db="EMBL/GenBank/DDBJ databases">
        <title>Single nucleus genome sequencing reveals high similarity among nuclei of an endomycorrhizal fungus.</title>
        <authorList>
            <person name="Lin K."/>
            <person name="Geurts R."/>
            <person name="Zhang Z."/>
            <person name="Limpens E."/>
            <person name="Saunders D.G."/>
            <person name="Mu D."/>
            <person name="Pang E."/>
            <person name="Cao H."/>
            <person name="Cha H."/>
            <person name="Lin T."/>
            <person name="Zhou Q."/>
            <person name="Shang Y."/>
            <person name="Li Y."/>
            <person name="Ivanov S."/>
            <person name="Sharma T."/>
            <person name="Velzen R.V."/>
            <person name="Ruijter N.D."/>
            <person name="Aanen D.K."/>
            <person name="Win J."/>
            <person name="Kamoun S."/>
            <person name="Bisseling T."/>
            <person name="Huang S."/>
        </authorList>
    </citation>
    <scope>NUCLEOTIDE SEQUENCE [LARGE SCALE GENOMIC DNA]</scope>
    <source>
        <strain evidence="8">DAOM197198w</strain>
    </source>
</reference>
<dbReference type="PANTHER" id="PTHR12300">
    <property type="entry name" value="HVA22-LIKE PROTEINS"/>
    <property type="match status" value="1"/>
</dbReference>
<evidence type="ECO:0000256" key="3">
    <source>
        <dbReference type="ARBA" id="ARBA00022692"/>
    </source>
</evidence>
<comment type="caution">
    <text evidence="6">Lacks conserved residue(s) required for the propagation of feature annotation.</text>
</comment>
<comment type="subcellular location">
    <subcellularLocation>
        <location evidence="1 6">Membrane</location>
        <topology evidence="1 6">Multi-pass membrane protein</topology>
    </subcellularLocation>
</comment>
<dbReference type="Proteomes" id="UP000022910">
    <property type="component" value="Unassembled WGS sequence"/>
</dbReference>
<keyword evidence="3 6" id="KW-0812">Transmembrane</keyword>
<dbReference type="Pfam" id="PF03134">
    <property type="entry name" value="TB2_DP1_HVA22"/>
    <property type="match status" value="1"/>
</dbReference>
<evidence type="ECO:0000256" key="6">
    <source>
        <dbReference type="RuleBase" id="RU362006"/>
    </source>
</evidence>
<keyword evidence="8" id="KW-1185">Reference proteome</keyword>
<proteinExistence type="inferred from homology"/>
<evidence type="ECO:0000313" key="7">
    <source>
        <dbReference type="EMBL" id="EXX60505.1"/>
    </source>
</evidence>
<evidence type="ECO:0000256" key="5">
    <source>
        <dbReference type="ARBA" id="ARBA00023136"/>
    </source>
</evidence>
<evidence type="ECO:0000256" key="1">
    <source>
        <dbReference type="ARBA" id="ARBA00004141"/>
    </source>
</evidence>
<organism evidence="7 8">
    <name type="scientific">Rhizophagus irregularis (strain DAOM 197198w)</name>
    <name type="common">Glomus intraradices</name>
    <dbReference type="NCBI Taxonomy" id="1432141"/>
    <lineage>
        <taxon>Eukaryota</taxon>
        <taxon>Fungi</taxon>
        <taxon>Fungi incertae sedis</taxon>
        <taxon>Mucoromycota</taxon>
        <taxon>Glomeromycotina</taxon>
        <taxon>Glomeromycetes</taxon>
        <taxon>Glomerales</taxon>
        <taxon>Glomeraceae</taxon>
        <taxon>Rhizophagus</taxon>
    </lineage>
</organism>
<evidence type="ECO:0000256" key="2">
    <source>
        <dbReference type="ARBA" id="ARBA00008573"/>
    </source>
</evidence>
<name>A0A015J1B3_RHIIW</name>